<comment type="caution">
    <text evidence="1">The sequence shown here is derived from an EMBL/GenBank/DDBJ whole genome shotgun (WGS) entry which is preliminary data.</text>
</comment>
<reference evidence="1 2" key="1">
    <citation type="submission" date="2018-10" db="EMBL/GenBank/DDBJ databases">
        <title>A high-quality apple genome assembly.</title>
        <authorList>
            <person name="Hu J."/>
        </authorList>
    </citation>
    <scope>NUCLEOTIDE SEQUENCE [LARGE SCALE GENOMIC DNA]</scope>
    <source>
        <strain evidence="2">cv. HFTH1</strain>
        <tissue evidence="1">Young leaf</tissue>
    </source>
</reference>
<name>A0A498I6N6_MALDO</name>
<dbReference type="EMBL" id="RDQH01000340">
    <property type="protein sequence ID" value="RXH77844.1"/>
    <property type="molecule type" value="Genomic_DNA"/>
</dbReference>
<evidence type="ECO:0000313" key="1">
    <source>
        <dbReference type="EMBL" id="RXH77844.1"/>
    </source>
</evidence>
<dbReference type="InterPro" id="IPR036047">
    <property type="entry name" value="F-box-like_dom_sf"/>
</dbReference>
<dbReference type="SUPFAM" id="SSF81383">
    <property type="entry name" value="F-box domain"/>
    <property type="match status" value="1"/>
</dbReference>
<protein>
    <recommendedName>
        <fullName evidence="3">FIST C-domain domain-containing protein</fullName>
    </recommendedName>
</protein>
<sequence length="519" mass="57312">MFCSHKRSRGGEGRSMAAAQLKTDREQGVFSRVDDDILQNILGRLPGVAFASAACVNTTWNKNCSHMLSRPKFASALSLNSDLHNAIDEVLVEIFSKPIRPDFVVAYIGTNFSLEETHQLITEKIGSGISIITNRAMGLIGTDVETHNLREACLVVSVGFVPGLKVEIFPLPSPRHQLHDMEVFDTQAPHLLMMEHFVRDILSYSGPLPPSCMMMFGDKHFDMNLVVAALDAIMPDKTAIIGDASASFMYTRRNETGNYSSDLFYIAGAALVFVKDQHKPDYMGEIEFHVTLSPGLMPFGPQIKTISSYETPTHSSWISAVMSEFEGVFIDSHTILRELRSQLGMSDIYAGVTKRRQYHNGAGPPVSMTTLNFHEVRGGYGDYILVDGVGIQPDDVFFFYHSDAATAMNTVDYASDNLQTLVHNDSDIQREVFGGFIFSSNKRDISLFNRCNVDCKSFADNFPGVPVAGMFGNGEIACGALLGEEENQELGHPRCCVHACSSVYLAMTYVPPQAPYYLE</sequence>
<accession>A0A498I6N6</accession>
<evidence type="ECO:0000313" key="2">
    <source>
        <dbReference type="Proteomes" id="UP000290289"/>
    </source>
</evidence>
<dbReference type="Proteomes" id="UP000290289">
    <property type="component" value="Chromosome 14"/>
</dbReference>
<proteinExistence type="predicted"/>
<gene>
    <name evidence="1" type="ORF">DVH24_039815</name>
</gene>
<organism evidence="1 2">
    <name type="scientific">Malus domestica</name>
    <name type="common">Apple</name>
    <name type="synonym">Pyrus malus</name>
    <dbReference type="NCBI Taxonomy" id="3750"/>
    <lineage>
        <taxon>Eukaryota</taxon>
        <taxon>Viridiplantae</taxon>
        <taxon>Streptophyta</taxon>
        <taxon>Embryophyta</taxon>
        <taxon>Tracheophyta</taxon>
        <taxon>Spermatophyta</taxon>
        <taxon>Magnoliopsida</taxon>
        <taxon>eudicotyledons</taxon>
        <taxon>Gunneridae</taxon>
        <taxon>Pentapetalae</taxon>
        <taxon>rosids</taxon>
        <taxon>fabids</taxon>
        <taxon>Rosales</taxon>
        <taxon>Rosaceae</taxon>
        <taxon>Amygdaloideae</taxon>
        <taxon>Maleae</taxon>
        <taxon>Malus</taxon>
    </lineage>
</organism>
<dbReference type="GO" id="GO:0032436">
    <property type="term" value="P:positive regulation of proteasomal ubiquitin-dependent protein catabolic process"/>
    <property type="evidence" value="ECO:0007669"/>
    <property type="project" value="TreeGrafter"/>
</dbReference>
<dbReference type="PANTHER" id="PTHR14939:SF5">
    <property type="entry name" value="F-BOX ONLY PROTEIN 22"/>
    <property type="match status" value="1"/>
</dbReference>
<keyword evidence="2" id="KW-1185">Reference proteome</keyword>
<evidence type="ECO:0008006" key="3">
    <source>
        <dbReference type="Google" id="ProtNLM"/>
    </source>
</evidence>
<dbReference type="GO" id="GO:0000209">
    <property type="term" value="P:protein polyubiquitination"/>
    <property type="evidence" value="ECO:0007669"/>
    <property type="project" value="TreeGrafter"/>
</dbReference>
<dbReference type="AlphaFoldDB" id="A0A498I6N6"/>
<dbReference type="PANTHER" id="PTHR14939">
    <property type="entry name" value="F-BOX ONLY PROTEIN 22"/>
    <property type="match status" value="1"/>
</dbReference>